<comment type="similarity">
    <text evidence="1 5">Belongs to the type-B carboxylesterase/lipase family.</text>
</comment>
<dbReference type="PANTHER" id="PTHR43918:SF4">
    <property type="entry name" value="CARBOXYLIC ESTER HYDROLASE"/>
    <property type="match status" value="1"/>
</dbReference>
<protein>
    <recommendedName>
        <fullName evidence="5">Carboxylic ester hydrolase</fullName>
        <ecNumber evidence="5">3.1.1.-</ecNumber>
    </recommendedName>
</protein>
<evidence type="ECO:0000313" key="7">
    <source>
        <dbReference type="Proteomes" id="UP000694941"/>
    </source>
</evidence>
<reference evidence="8" key="1">
    <citation type="submission" date="2025-08" db="UniProtKB">
        <authorList>
            <consortium name="RefSeq"/>
        </authorList>
    </citation>
    <scope>IDENTIFICATION</scope>
    <source>
        <tissue evidence="8">Muscle</tissue>
    </source>
</reference>
<dbReference type="InterPro" id="IPR002018">
    <property type="entry name" value="CarbesteraseB"/>
</dbReference>
<evidence type="ECO:0000256" key="2">
    <source>
        <dbReference type="ARBA" id="ARBA00022487"/>
    </source>
</evidence>
<keyword evidence="7" id="KW-1185">Reference proteome</keyword>
<name>A0ABM1BDN5_LIMPO</name>
<dbReference type="Gene3D" id="3.40.50.1820">
    <property type="entry name" value="alpha/beta hydrolase"/>
    <property type="match status" value="1"/>
</dbReference>
<dbReference type="InterPro" id="IPR050654">
    <property type="entry name" value="AChE-related_enzymes"/>
</dbReference>
<keyword evidence="4" id="KW-0325">Glycoprotein</keyword>
<sequence>MSIETCETKCQKPVYPGLFLRGEKPKRPTIKLQKKSPQCVQDVEAFPKVQWVSRQEEISEDCLYLNIWAPKTPTLKPVLVWIHGGGFNTGSSTNDIYDGTTLTAFGDVIVVSMNYRIGVLGFFSAGTEDAPGNMGLHDQYLALLWVKNNIFAFGGDPDKITIFGESAGAVSVSLHLVSPQSRGLFNRAILQSGSFYHPLTDANPTLIIVRGEMFARSLGCADENTSLINEPKNVVHCLRKLSIQKLIKEESKLIKEIAVSFTPTYGDDFLPINSLEALNNEDLNTVDLLIGNNRNEDSIFTTLNSTISQ</sequence>
<evidence type="ECO:0000256" key="4">
    <source>
        <dbReference type="ARBA" id="ARBA00023180"/>
    </source>
</evidence>
<evidence type="ECO:0000256" key="3">
    <source>
        <dbReference type="ARBA" id="ARBA00022801"/>
    </source>
</evidence>
<dbReference type="InterPro" id="IPR019819">
    <property type="entry name" value="Carboxylesterase_B_CS"/>
</dbReference>
<dbReference type="InterPro" id="IPR019826">
    <property type="entry name" value="Carboxylesterase_B_AS"/>
</dbReference>
<accession>A0ABM1BDN5</accession>
<dbReference type="PROSITE" id="PS00122">
    <property type="entry name" value="CARBOXYLESTERASE_B_1"/>
    <property type="match status" value="1"/>
</dbReference>
<evidence type="ECO:0000256" key="1">
    <source>
        <dbReference type="ARBA" id="ARBA00005964"/>
    </source>
</evidence>
<dbReference type="InterPro" id="IPR029058">
    <property type="entry name" value="AB_hydrolase_fold"/>
</dbReference>
<dbReference type="GeneID" id="106464284"/>
<feature type="domain" description="Carboxylesterase type B" evidence="6">
    <location>
        <begin position="31"/>
        <end position="302"/>
    </location>
</feature>
<gene>
    <name evidence="8" type="primary">LOC106464284</name>
</gene>
<dbReference type="PANTHER" id="PTHR43918">
    <property type="entry name" value="ACETYLCHOLINESTERASE"/>
    <property type="match status" value="1"/>
</dbReference>
<dbReference type="Pfam" id="PF00135">
    <property type="entry name" value="COesterase"/>
    <property type="match status" value="1"/>
</dbReference>
<keyword evidence="3 5" id="KW-0378">Hydrolase</keyword>
<organism evidence="7 8">
    <name type="scientific">Limulus polyphemus</name>
    <name type="common">Atlantic horseshoe crab</name>
    <dbReference type="NCBI Taxonomy" id="6850"/>
    <lineage>
        <taxon>Eukaryota</taxon>
        <taxon>Metazoa</taxon>
        <taxon>Ecdysozoa</taxon>
        <taxon>Arthropoda</taxon>
        <taxon>Chelicerata</taxon>
        <taxon>Merostomata</taxon>
        <taxon>Xiphosura</taxon>
        <taxon>Limulidae</taxon>
        <taxon>Limulus</taxon>
    </lineage>
</organism>
<evidence type="ECO:0000256" key="5">
    <source>
        <dbReference type="RuleBase" id="RU361235"/>
    </source>
</evidence>
<dbReference type="PROSITE" id="PS00941">
    <property type="entry name" value="CARBOXYLESTERASE_B_2"/>
    <property type="match status" value="1"/>
</dbReference>
<evidence type="ECO:0000313" key="8">
    <source>
        <dbReference type="RefSeq" id="XP_013779866.1"/>
    </source>
</evidence>
<keyword evidence="2" id="KW-0719">Serine esterase</keyword>
<dbReference type="Proteomes" id="UP000694941">
    <property type="component" value="Unplaced"/>
</dbReference>
<dbReference type="RefSeq" id="XP_013779866.1">
    <property type="nucleotide sequence ID" value="XM_013924412.1"/>
</dbReference>
<evidence type="ECO:0000259" key="6">
    <source>
        <dbReference type="Pfam" id="PF00135"/>
    </source>
</evidence>
<dbReference type="EC" id="3.1.1.-" evidence="5"/>
<proteinExistence type="inferred from homology"/>
<dbReference type="SUPFAM" id="SSF53474">
    <property type="entry name" value="alpha/beta-Hydrolases"/>
    <property type="match status" value="1"/>
</dbReference>